<dbReference type="Proteomes" id="UP001138661">
    <property type="component" value="Unassembled WGS sequence"/>
</dbReference>
<evidence type="ECO:0000313" key="1">
    <source>
        <dbReference type="EMBL" id="MBW4708624.1"/>
    </source>
</evidence>
<organism evidence="1 2">
    <name type="scientific">Roseobacter insulae</name>
    <dbReference type="NCBI Taxonomy" id="2859783"/>
    <lineage>
        <taxon>Bacteria</taxon>
        <taxon>Pseudomonadati</taxon>
        <taxon>Pseudomonadota</taxon>
        <taxon>Alphaproteobacteria</taxon>
        <taxon>Rhodobacterales</taxon>
        <taxon>Roseobacteraceae</taxon>
        <taxon>Roseobacter</taxon>
    </lineage>
</organism>
<comment type="caution">
    <text evidence="1">The sequence shown here is derived from an EMBL/GenBank/DDBJ whole genome shotgun (WGS) entry which is preliminary data.</text>
</comment>
<dbReference type="AlphaFoldDB" id="A0A9X1FVP6"/>
<keyword evidence="2" id="KW-1185">Reference proteome</keyword>
<protein>
    <submittedName>
        <fullName evidence="1">DUF1320 domain-containing protein</fullName>
    </submittedName>
</protein>
<evidence type="ECO:0000313" key="2">
    <source>
        <dbReference type="Proteomes" id="UP001138661"/>
    </source>
</evidence>
<sequence length="142" mass="15278">MTYTTLADLTDRFGENLLVQLTDRGDVATDTIDTGVIDRALADTDALIDGYVAKRYALPMAATPALIRTLAIDITIYKLHTYEPDPKIEADYKAAMKSLEAISSGSVTLPIDGVEAPGSGSSGARLTDRERPLTEQTLKGFI</sequence>
<proteinExistence type="predicted"/>
<name>A0A9X1FVP6_9RHOB</name>
<dbReference type="Pfam" id="PF07030">
    <property type="entry name" value="Phage_Mu_Gp36"/>
    <property type="match status" value="1"/>
</dbReference>
<dbReference type="EMBL" id="JAHXDN010000003">
    <property type="protein sequence ID" value="MBW4708624.1"/>
    <property type="molecule type" value="Genomic_DNA"/>
</dbReference>
<accession>A0A9X1FVP6</accession>
<reference evidence="1" key="1">
    <citation type="submission" date="2021-07" db="EMBL/GenBank/DDBJ databases">
        <title>Roseobacter insulae sp. nov., isolated from a tidal flat.</title>
        <authorList>
            <person name="Park S."/>
            <person name="Yoon J.-H."/>
        </authorList>
    </citation>
    <scope>NUCLEOTIDE SEQUENCE</scope>
    <source>
        <strain evidence="1">YSTF-M11</strain>
    </source>
</reference>
<dbReference type="InterPro" id="IPR009752">
    <property type="entry name" value="Phage_Mu_GpJ"/>
</dbReference>
<dbReference type="RefSeq" id="WP_219502869.1">
    <property type="nucleotide sequence ID" value="NZ_JAHXDN010000003.1"/>
</dbReference>
<gene>
    <name evidence="1" type="ORF">KX928_12600</name>
</gene>